<comment type="caution">
    <text evidence="1">The sequence shown here is derived from an EMBL/GenBank/DDBJ whole genome shotgun (WGS) entry which is preliminary data.</text>
</comment>
<evidence type="ECO:0000313" key="1">
    <source>
        <dbReference type="EMBL" id="TZE83539.1"/>
    </source>
</evidence>
<organism evidence="1 2">
    <name type="scientific">Calorimonas adulescens</name>
    <dbReference type="NCBI Taxonomy" id="2606906"/>
    <lineage>
        <taxon>Bacteria</taxon>
        <taxon>Bacillati</taxon>
        <taxon>Bacillota</taxon>
        <taxon>Clostridia</taxon>
        <taxon>Thermoanaerobacterales</taxon>
        <taxon>Thermoanaerobacteraceae</taxon>
        <taxon>Calorimonas</taxon>
    </lineage>
</organism>
<accession>A0A5D8QH19</accession>
<reference evidence="1 2" key="1">
    <citation type="submission" date="2019-08" db="EMBL/GenBank/DDBJ databases">
        <title>Calorimonas adulescens gen. nov., sp. nov., an anaerobic thermophilic bacterium from Sakhalin hot spring.</title>
        <authorList>
            <person name="Khomyakova M.A."/>
            <person name="Merkel A.Y."/>
            <person name="Novikov A."/>
            <person name="Bonch-Osmolovskaya E.A."/>
            <person name="Slobodkin A.I."/>
        </authorList>
    </citation>
    <scope>NUCLEOTIDE SEQUENCE [LARGE SCALE GENOMIC DNA]</scope>
    <source>
        <strain evidence="1 2">A05MB</strain>
    </source>
</reference>
<dbReference type="EMBL" id="VTPS01000001">
    <property type="protein sequence ID" value="TZE83539.1"/>
    <property type="molecule type" value="Genomic_DNA"/>
</dbReference>
<dbReference type="AlphaFoldDB" id="A0A5D8QH19"/>
<protein>
    <submittedName>
        <fullName evidence="1">Uncharacterized protein</fullName>
    </submittedName>
</protein>
<gene>
    <name evidence="1" type="ORF">FWJ32_01265</name>
</gene>
<keyword evidence="2" id="KW-1185">Reference proteome</keyword>
<proteinExistence type="predicted"/>
<name>A0A5D8QH19_9THEO</name>
<dbReference type="RefSeq" id="WP_149544157.1">
    <property type="nucleotide sequence ID" value="NZ_VTPS01000001.1"/>
</dbReference>
<sequence length="129" mass="14841">MNIWKKQYTMRRYQAQKVGRKGYVTTGYEDIPVMLNVQPLSNDELEVIPEGSRSVKRIKCFGDFPFATANQKTGVQADRLFFEGKWYECEMSVLWDHTPLKHYRSQFVQVSEAEPDNAVEPPSQDGGSS</sequence>
<dbReference type="Proteomes" id="UP000322976">
    <property type="component" value="Unassembled WGS sequence"/>
</dbReference>
<evidence type="ECO:0000313" key="2">
    <source>
        <dbReference type="Proteomes" id="UP000322976"/>
    </source>
</evidence>